<name>A0A2T8JBU4_9POAL</name>
<dbReference type="Proteomes" id="UP000243499">
    <property type="component" value="Chromosome 4"/>
</dbReference>
<evidence type="ECO:0000313" key="2">
    <source>
        <dbReference type="EMBL" id="PVH47378.1"/>
    </source>
</evidence>
<accession>A0A2T8JBU4</accession>
<proteinExistence type="predicted"/>
<feature type="transmembrane region" description="Helical" evidence="1">
    <location>
        <begin position="63"/>
        <end position="82"/>
    </location>
</feature>
<keyword evidence="1" id="KW-0812">Transmembrane</keyword>
<keyword evidence="1" id="KW-0472">Membrane</keyword>
<evidence type="ECO:0000256" key="1">
    <source>
        <dbReference type="SAM" id="Phobius"/>
    </source>
</evidence>
<dbReference type="Gramene" id="PVH47378">
    <property type="protein sequence ID" value="PVH47378"/>
    <property type="gene ID" value="PAHAL_4G047500"/>
</dbReference>
<sequence>MPYMHQLDEPAEVIGAPAGPPGGALNYLQRRFLRAGRMLVAGGFVVVTHATVGGQAAANAAHALVGFALLLLGVSLIMLSPVATKFRPGAAQVGAAIADSALLYLFPPAGN</sequence>
<dbReference type="AlphaFoldDB" id="A0A2T8JBU4"/>
<gene>
    <name evidence="2" type="ORF">PAHAL_4G047500</name>
</gene>
<reference evidence="2" key="1">
    <citation type="submission" date="2018-04" db="EMBL/GenBank/DDBJ databases">
        <title>WGS assembly of Panicum hallii.</title>
        <authorList>
            <person name="Lovell J."/>
            <person name="Jenkins J."/>
            <person name="Lowry D."/>
            <person name="Mamidi S."/>
            <person name="Sreedasyam A."/>
            <person name="Weng X."/>
            <person name="Barry K."/>
            <person name="Bonette J."/>
            <person name="Campitelli B."/>
            <person name="Daum C."/>
            <person name="Gordon S."/>
            <person name="Gould B."/>
            <person name="Lipzen A."/>
            <person name="Macqueen A."/>
            <person name="Palacio-Mejia J."/>
            <person name="Plott C."/>
            <person name="Shakirov E."/>
            <person name="Shu S."/>
            <person name="Yoshinaga Y."/>
            <person name="Zane M."/>
            <person name="Rokhsar D."/>
            <person name="Grimwood J."/>
            <person name="Schmutz J."/>
            <person name="Juenger T."/>
        </authorList>
    </citation>
    <scope>NUCLEOTIDE SEQUENCE [LARGE SCALE GENOMIC DNA]</scope>
    <source>
        <strain evidence="2">FIL2</strain>
    </source>
</reference>
<keyword evidence="1" id="KW-1133">Transmembrane helix</keyword>
<dbReference type="EMBL" id="CM008049">
    <property type="protein sequence ID" value="PVH47378.1"/>
    <property type="molecule type" value="Genomic_DNA"/>
</dbReference>
<protein>
    <submittedName>
        <fullName evidence="2">Uncharacterized protein</fullName>
    </submittedName>
</protein>
<organism evidence="2">
    <name type="scientific">Panicum hallii</name>
    <dbReference type="NCBI Taxonomy" id="206008"/>
    <lineage>
        <taxon>Eukaryota</taxon>
        <taxon>Viridiplantae</taxon>
        <taxon>Streptophyta</taxon>
        <taxon>Embryophyta</taxon>
        <taxon>Tracheophyta</taxon>
        <taxon>Spermatophyta</taxon>
        <taxon>Magnoliopsida</taxon>
        <taxon>Liliopsida</taxon>
        <taxon>Poales</taxon>
        <taxon>Poaceae</taxon>
        <taxon>PACMAD clade</taxon>
        <taxon>Panicoideae</taxon>
        <taxon>Panicodae</taxon>
        <taxon>Paniceae</taxon>
        <taxon>Panicinae</taxon>
        <taxon>Panicum</taxon>
        <taxon>Panicum sect. Panicum</taxon>
    </lineage>
</organism>
<feature type="transmembrane region" description="Helical" evidence="1">
    <location>
        <begin position="38"/>
        <end position="57"/>
    </location>
</feature>